<dbReference type="InterPro" id="IPR038678">
    <property type="entry name" value="Spondin_N_sf"/>
</dbReference>
<gene>
    <name evidence="9" type="ORF">BWQ96_09331</name>
</gene>
<evidence type="ECO:0000256" key="1">
    <source>
        <dbReference type="ARBA" id="ARBA00004123"/>
    </source>
</evidence>
<feature type="compositionally biased region" description="Pro residues" evidence="6">
    <location>
        <begin position="381"/>
        <end position="411"/>
    </location>
</feature>
<feature type="compositionally biased region" description="Basic and acidic residues" evidence="6">
    <location>
        <begin position="60"/>
        <end position="71"/>
    </location>
</feature>
<evidence type="ECO:0000256" key="4">
    <source>
        <dbReference type="ARBA" id="ARBA00023274"/>
    </source>
</evidence>
<dbReference type="GO" id="GO:0003729">
    <property type="term" value="F:mRNA binding"/>
    <property type="evidence" value="ECO:0007669"/>
    <property type="project" value="TreeGrafter"/>
</dbReference>
<dbReference type="InterPro" id="IPR051183">
    <property type="entry name" value="U1_U11-U12_snRNP_70-35kDa"/>
</dbReference>
<evidence type="ECO:0000259" key="8">
    <source>
        <dbReference type="PROSITE" id="PS51020"/>
    </source>
</evidence>
<evidence type="ECO:0000256" key="3">
    <source>
        <dbReference type="ARBA" id="ARBA00023242"/>
    </source>
</evidence>
<dbReference type="PROSITE" id="PS50102">
    <property type="entry name" value="RRM"/>
    <property type="match status" value="1"/>
</dbReference>
<sequence>MAGPHAGNRNRPAYSGQTRFRFPKQIVELFAPRKPIEFKPPPRKRKLRAMTGVAALVGTLRDEKDGEERAGKGGLETPAQRRRRVRDEKLLEVEVKVEHGRKEWKKGQWADKEGERDDKTQTAVNTLFVGNVAYGTMEMRLREQFETFGKVVKVVMPKDGQGVPRGYAFVEFERQRAVENAYRQANGIKLDGRRWSPDSDAAFPTTDNSLIPGFSPLVCAVHNSNFTLWAKEERISPAVRTLLVNVTNELIEKRLNRAIEDHQVLQYQIVGTENATATAVTSVALSVTAAGNFTLISCIAKIIPSPDWFVGLTNVQTCQQNGSFIDVPQGGTLFGWDGGIDTAETYTDTSPLLESEAIVVKPAILEAPEGYGTASISPTEIPTPSPSPPSPDSPPVPLPSKDLPPSPFIPTQTPIPKPNAVCIDANALAHFPRNSLLYANHQMARVLCDTYASCATHGHMVYYLGKPMMMSSYCRLTQCTQQLMYVNSPRYSRALRIPSNSPQLQFTALAARYATDIEENLMSLAIRLGL</sequence>
<dbReference type="PANTHER" id="PTHR13952">
    <property type="entry name" value="U1 SMALL NUCLEAR RIBONUCLEOPROTEIN 70 KD"/>
    <property type="match status" value="1"/>
</dbReference>
<keyword evidence="10" id="KW-1185">Reference proteome</keyword>
<feature type="region of interest" description="Disordered" evidence="6">
    <location>
        <begin position="60"/>
        <end position="83"/>
    </location>
</feature>
<evidence type="ECO:0000313" key="9">
    <source>
        <dbReference type="EMBL" id="PXF40936.1"/>
    </source>
</evidence>
<accession>A0A2V3IFS2</accession>
<feature type="domain" description="Spondin" evidence="8">
    <location>
        <begin position="175"/>
        <end position="371"/>
    </location>
</feature>
<feature type="domain" description="RRM" evidence="7">
    <location>
        <begin position="125"/>
        <end position="194"/>
    </location>
</feature>
<evidence type="ECO:0000256" key="2">
    <source>
        <dbReference type="ARBA" id="ARBA00022884"/>
    </source>
</evidence>
<dbReference type="Pfam" id="PF12220">
    <property type="entry name" value="U1snRNP70_N"/>
    <property type="match status" value="1"/>
</dbReference>
<protein>
    <submittedName>
        <fullName evidence="9">U1 small nuclear ribonucleoprotein 70 kDa</fullName>
    </submittedName>
</protein>
<evidence type="ECO:0000313" key="10">
    <source>
        <dbReference type="Proteomes" id="UP000247409"/>
    </source>
</evidence>
<dbReference type="GO" id="GO:0071011">
    <property type="term" value="C:precatalytic spliceosome"/>
    <property type="evidence" value="ECO:0007669"/>
    <property type="project" value="TreeGrafter"/>
</dbReference>
<feature type="region of interest" description="Disordered" evidence="6">
    <location>
        <begin position="374"/>
        <end position="411"/>
    </location>
</feature>
<dbReference type="PROSITE" id="PS51020">
    <property type="entry name" value="SPONDIN"/>
    <property type="match status" value="1"/>
</dbReference>
<dbReference type="InterPro" id="IPR012677">
    <property type="entry name" value="Nucleotide-bd_a/b_plait_sf"/>
</dbReference>
<organism evidence="9 10">
    <name type="scientific">Gracilariopsis chorda</name>
    <dbReference type="NCBI Taxonomy" id="448386"/>
    <lineage>
        <taxon>Eukaryota</taxon>
        <taxon>Rhodophyta</taxon>
        <taxon>Florideophyceae</taxon>
        <taxon>Rhodymeniophycidae</taxon>
        <taxon>Gracilariales</taxon>
        <taxon>Gracilariaceae</taxon>
        <taxon>Gracilariopsis</taxon>
    </lineage>
</organism>
<comment type="subcellular location">
    <subcellularLocation>
        <location evidence="1">Nucleus</location>
    </subcellularLocation>
</comment>
<dbReference type="InterPro" id="IPR000504">
    <property type="entry name" value="RRM_dom"/>
</dbReference>
<keyword evidence="4 9" id="KW-0687">Ribonucleoprotein</keyword>
<name>A0A2V3IFS2_9FLOR</name>
<dbReference type="InterPro" id="IPR009465">
    <property type="entry name" value="Spondin_N"/>
</dbReference>
<evidence type="ECO:0000256" key="6">
    <source>
        <dbReference type="SAM" id="MobiDB-lite"/>
    </source>
</evidence>
<proteinExistence type="predicted"/>
<reference evidence="9 10" key="1">
    <citation type="journal article" date="2018" name="Mol. Biol. Evol.">
        <title>Analysis of the draft genome of the red seaweed Gracilariopsis chorda provides insights into genome size evolution in Rhodophyta.</title>
        <authorList>
            <person name="Lee J."/>
            <person name="Yang E.C."/>
            <person name="Graf L."/>
            <person name="Yang J.H."/>
            <person name="Qiu H."/>
            <person name="Zel Zion U."/>
            <person name="Chan C.X."/>
            <person name="Stephens T.G."/>
            <person name="Weber A.P.M."/>
            <person name="Boo G.H."/>
            <person name="Boo S.M."/>
            <person name="Kim K.M."/>
            <person name="Shin Y."/>
            <person name="Jung M."/>
            <person name="Lee S.J."/>
            <person name="Yim H.S."/>
            <person name="Lee J.H."/>
            <person name="Bhattacharya D."/>
            <person name="Yoon H.S."/>
        </authorList>
    </citation>
    <scope>NUCLEOTIDE SEQUENCE [LARGE SCALE GENOMIC DNA]</scope>
    <source>
        <strain evidence="9 10">SKKU-2015</strain>
        <tissue evidence="9">Whole body</tissue>
    </source>
</reference>
<dbReference type="SMART" id="SM00360">
    <property type="entry name" value="RRM"/>
    <property type="match status" value="1"/>
</dbReference>
<dbReference type="GO" id="GO:0005685">
    <property type="term" value="C:U1 snRNP"/>
    <property type="evidence" value="ECO:0007669"/>
    <property type="project" value="TreeGrafter"/>
</dbReference>
<dbReference type="PANTHER" id="PTHR13952:SF5">
    <property type="entry name" value="U1 SMALL NUCLEAR RIBONUCLEOPROTEIN 70 KDA"/>
    <property type="match status" value="1"/>
</dbReference>
<dbReference type="NCBIfam" id="NF038123">
    <property type="entry name" value="NF038123_dom"/>
    <property type="match status" value="1"/>
</dbReference>
<dbReference type="Pfam" id="PF00076">
    <property type="entry name" value="RRM_1"/>
    <property type="match status" value="1"/>
</dbReference>
<dbReference type="EMBL" id="NBIV01000250">
    <property type="protein sequence ID" value="PXF40936.1"/>
    <property type="molecule type" value="Genomic_DNA"/>
</dbReference>
<dbReference type="GO" id="GO:0071004">
    <property type="term" value="C:U2-type prespliceosome"/>
    <property type="evidence" value="ECO:0007669"/>
    <property type="project" value="TreeGrafter"/>
</dbReference>
<dbReference type="InterPro" id="IPR022023">
    <property type="entry name" value="U1snRNP70_N"/>
</dbReference>
<evidence type="ECO:0000259" key="7">
    <source>
        <dbReference type="PROSITE" id="PS50102"/>
    </source>
</evidence>
<dbReference type="STRING" id="448386.A0A2V3IFS2"/>
<dbReference type="Proteomes" id="UP000247409">
    <property type="component" value="Unassembled WGS sequence"/>
</dbReference>
<keyword evidence="3" id="KW-0539">Nucleus</keyword>
<dbReference type="SUPFAM" id="SSF54928">
    <property type="entry name" value="RNA-binding domain, RBD"/>
    <property type="match status" value="1"/>
</dbReference>
<dbReference type="GO" id="GO:0000398">
    <property type="term" value="P:mRNA splicing, via spliceosome"/>
    <property type="evidence" value="ECO:0007669"/>
    <property type="project" value="TreeGrafter"/>
</dbReference>
<dbReference type="Gene3D" id="2.60.40.2130">
    <property type="entry name" value="F-spondin domain"/>
    <property type="match status" value="1"/>
</dbReference>
<dbReference type="Pfam" id="PF06468">
    <property type="entry name" value="Spond_N"/>
    <property type="match status" value="1"/>
</dbReference>
<dbReference type="InterPro" id="IPR035979">
    <property type="entry name" value="RBD_domain_sf"/>
</dbReference>
<dbReference type="GO" id="GO:0030619">
    <property type="term" value="F:U1 snRNA binding"/>
    <property type="evidence" value="ECO:0007669"/>
    <property type="project" value="TreeGrafter"/>
</dbReference>
<evidence type="ECO:0000256" key="5">
    <source>
        <dbReference type="PROSITE-ProRule" id="PRU00176"/>
    </source>
</evidence>
<dbReference type="AlphaFoldDB" id="A0A2V3IFS2"/>
<dbReference type="OrthoDB" id="4207594at2759"/>
<dbReference type="Gene3D" id="3.30.70.330">
    <property type="match status" value="1"/>
</dbReference>
<keyword evidence="2 5" id="KW-0694">RNA-binding</keyword>
<comment type="caution">
    <text evidence="9">The sequence shown here is derived from an EMBL/GenBank/DDBJ whole genome shotgun (WGS) entry which is preliminary data.</text>
</comment>